<accession>A0A914DTH1</accession>
<dbReference type="PROSITE" id="PS51257">
    <property type="entry name" value="PROKAR_LIPOPROTEIN"/>
    <property type="match status" value="1"/>
</dbReference>
<evidence type="ECO:0000313" key="3">
    <source>
        <dbReference type="WBParaSite" id="ACRNAN_scaffold3705.g22166.t1"/>
    </source>
</evidence>
<dbReference type="WBParaSite" id="ACRNAN_scaffold3705.g22166.t1">
    <property type="protein sequence ID" value="ACRNAN_scaffold3705.g22166.t1"/>
    <property type="gene ID" value="ACRNAN_scaffold3705.g22166"/>
</dbReference>
<sequence length="98" mass="10863">MSKVILALYLLAAVILVACIDTEEFDSDNMMASSYDNDTKEFGSDNMMGAGASRGLRFKRAACNTHKHMCYQRMCNRCCNPGCKGIGCFDFMCDRCCA</sequence>
<name>A0A914DTH1_9BILA</name>
<organism evidence="2 3">
    <name type="scientific">Acrobeloides nanus</name>
    <dbReference type="NCBI Taxonomy" id="290746"/>
    <lineage>
        <taxon>Eukaryota</taxon>
        <taxon>Metazoa</taxon>
        <taxon>Ecdysozoa</taxon>
        <taxon>Nematoda</taxon>
        <taxon>Chromadorea</taxon>
        <taxon>Rhabditida</taxon>
        <taxon>Tylenchina</taxon>
        <taxon>Cephalobomorpha</taxon>
        <taxon>Cephaloboidea</taxon>
        <taxon>Cephalobidae</taxon>
        <taxon>Acrobeloides</taxon>
    </lineage>
</organism>
<dbReference type="Proteomes" id="UP000887540">
    <property type="component" value="Unplaced"/>
</dbReference>
<feature type="chain" id="PRO_5037713174" evidence="1">
    <location>
        <begin position="20"/>
        <end position="98"/>
    </location>
</feature>
<evidence type="ECO:0000313" key="2">
    <source>
        <dbReference type="Proteomes" id="UP000887540"/>
    </source>
</evidence>
<dbReference type="AlphaFoldDB" id="A0A914DTH1"/>
<feature type="signal peptide" evidence="1">
    <location>
        <begin position="1"/>
        <end position="19"/>
    </location>
</feature>
<evidence type="ECO:0000256" key="1">
    <source>
        <dbReference type="SAM" id="SignalP"/>
    </source>
</evidence>
<keyword evidence="2" id="KW-1185">Reference proteome</keyword>
<protein>
    <submittedName>
        <fullName evidence="3">Uncharacterized protein</fullName>
    </submittedName>
</protein>
<reference evidence="3" key="1">
    <citation type="submission" date="2022-11" db="UniProtKB">
        <authorList>
            <consortium name="WormBaseParasite"/>
        </authorList>
    </citation>
    <scope>IDENTIFICATION</scope>
</reference>
<proteinExistence type="predicted"/>
<keyword evidence="1" id="KW-0732">Signal</keyword>